<dbReference type="InterPro" id="IPR014004">
    <property type="entry name" value="Transpt-assoc_nodulatn_dom_bac"/>
</dbReference>
<dbReference type="PANTHER" id="PTHR34606">
    <property type="entry name" value="BON DOMAIN-CONTAINING PROTEIN"/>
    <property type="match status" value="1"/>
</dbReference>
<dbReference type="PANTHER" id="PTHR34606:SF4">
    <property type="entry name" value="OUTER MEMBRANE LIPOPROTEIN DOLP"/>
    <property type="match status" value="1"/>
</dbReference>
<dbReference type="EMBL" id="FCNW02000037">
    <property type="protein sequence ID" value="SAL57724.1"/>
    <property type="molecule type" value="Genomic_DNA"/>
</dbReference>
<dbReference type="Proteomes" id="UP000054977">
    <property type="component" value="Unassembled WGS sequence"/>
</dbReference>
<feature type="domain" description="BON" evidence="2">
    <location>
        <begin position="149"/>
        <end position="217"/>
    </location>
</feature>
<dbReference type="OrthoDB" id="870892at2"/>
<evidence type="ECO:0000313" key="4">
    <source>
        <dbReference type="Proteomes" id="UP000054977"/>
    </source>
</evidence>
<evidence type="ECO:0000313" key="3">
    <source>
        <dbReference type="EMBL" id="SAL57724.1"/>
    </source>
</evidence>
<feature type="domain" description="BON" evidence="2">
    <location>
        <begin position="78"/>
        <end position="146"/>
    </location>
</feature>
<dbReference type="InterPro" id="IPR051686">
    <property type="entry name" value="Lipoprotein_DolP"/>
</dbReference>
<evidence type="ECO:0000256" key="1">
    <source>
        <dbReference type="ARBA" id="ARBA00022729"/>
    </source>
</evidence>
<keyword evidence="1" id="KW-0732">Signal</keyword>
<accession>A0A158IMB2</accession>
<dbReference type="Gene3D" id="3.30.1340.30">
    <property type="match status" value="3"/>
</dbReference>
<gene>
    <name evidence="3" type="ORF">AWB65_05086</name>
</gene>
<dbReference type="Pfam" id="PF04972">
    <property type="entry name" value="BON"/>
    <property type="match status" value="3"/>
</dbReference>
<keyword evidence="4" id="KW-1185">Reference proteome</keyword>
<dbReference type="SMART" id="SM00749">
    <property type="entry name" value="BON"/>
    <property type="match status" value="2"/>
</dbReference>
<feature type="domain" description="BON" evidence="2">
    <location>
        <begin position="3"/>
        <end position="73"/>
    </location>
</feature>
<dbReference type="InterPro" id="IPR007055">
    <property type="entry name" value="BON_dom"/>
</dbReference>
<evidence type="ECO:0000259" key="2">
    <source>
        <dbReference type="PROSITE" id="PS50914"/>
    </source>
</evidence>
<comment type="caution">
    <text evidence="3">The sequence shown here is derived from an EMBL/GenBank/DDBJ whole genome shotgun (WGS) entry which is preliminary data.</text>
</comment>
<dbReference type="STRING" id="326474.AWB65_05086"/>
<protein>
    <submittedName>
        <fullName evidence="3">BON domain protein</fullName>
    </submittedName>
</protein>
<name>A0A158IMB2_9BURK</name>
<dbReference type="AlphaFoldDB" id="A0A158IMB2"/>
<dbReference type="RefSeq" id="WP_087669777.1">
    <property type="nucleotide sequence ID" value="NZ_FCNW02000037.1"/>
</dbReference>
<sequence length="218" mass="23471">MKTDMKLKQDVEDELDWTPDVESAHIGVEVCDGVVTLSGHPASFSEKLAAAAAARRVLGVRAVVIDMEVRLPNAEVRDDEEIVHAAQSVLHWTVGLRADAVTLQVEKGKVTLRGEVDSAFQRDMASRHIAHMRGVIAVDNLIRVRPGFALGDIGEKIARALVRHAEREAHHIAVDVSGGTVTLSGTVGTCAERDAARGAAWSTRGVHAVIDNLEVEAR</sequence>
<proteinExistence type="predicted"/>
<dbReference type="PROSITE" id="PS50914">
    <property type="entry name" value="BON"/>
    <property type="match status" value="3"/>
</dbReference>
<reference evidence="3" key="1">
    <citation type="submission" date="2016-01" db="EMBL/GenBank/DDBJ databases">
        <authorList>
            <person name="Peeters C."/>
        </authorList>
    </citation>
    <scope>NUCLEOTIDE SEQUENCE [LARGE SCALE GENOMIC DNA]</scope>
    <source>
        <strain evidence="3">LMG 22934</strain>
    </source>
</reference>
<organism evidence="3 4">
    <name type="scientific">Caballeronia humi</name>
    <dbReference type="NCBI Taxonomy" id="326474"/>
    <lineage>
        <taxon>Bacteria</taxon>
        <taxon>Pseudomonadati</taxon>
        <taxon>Pseudomonadota</taxon>
        <taxon>Betaproteobacteria</taxon>
        <taxon>Burkholderiales</taxon>
        <taxon>Burkholderiaceae</taxon>
        <taxon>Caballeronia</taxon>
    </lineage>
</organism>